<dbReference type="EMBL" id="CM023482">
    <property type="protein sequence ID" value="KAH6940438.1"/>
    <property type="molecule type" value="Genomic_DNA"/>
</dbReference>
<name>A0ACB7SZY4_HYAAI</name>
<dbReference type="Proteomes" id="UP000821845">
    <property type="component" value="Chromosome 2"/>
</dbReference>
<evidence type="ECO:0000313" key="2">
    <source>
        <dbReference type="Proteomes" id="UP000821845"/>
    </source>
</evidence>
<proteinExistence type="predicted"/>
<comment type="caution">
    <text evidence="1">The sequence shown here is derived from an EMBL/GenBank/DDBJ whole genome shotgun (WGS) entry which is preliminary data.</text>
</comment>
<sequence length="938" mass="101695">MDATHYSYYVDEDDESIIINEEKLKASGLPYVRRYRTKSCNSSSASTAAPEVNGSAGDTQSSAGESACGNGSSADDCVNGLNNLTFSSIDNDKENRQPSQPEQVVRTLSEECKQTLCQSEGDACTDPEEILAPYLEPQQCKPLARRGNWEDPVKQNASEAQLDDENSSVVMTAPLAMSTPRPSKASMQNAPYRQAGANAETAETVALRSPSTEIQEDRCSDVGLGPREHICINTHSPVRQRLSFVADAKAEHTFDDELFCSGVEHLPSSHVETDRKPLAHVPEIPVCDKSFIVSRELAQENLQTEAAVTSTHSRNNEPQSSSLTTYHSSGHRSEAPHYLPEEKSKQDCHTPEVSSLATKPESSAMAHSGVEMACQTSFCVGNAPTASTVCTTPVKHFTWRSSPQKAAGSAPAKPLRERSLTGTVRGRCRTPSNIPVRGWNSPTATTKPRQTVFKVPTPVSGKTPGKTEVKTPWKSPVKSSANFDKFQAHSGTPRSVGKGTRSPWSVVSPVAKYIHENPAPPLIQIVRPRKSPSAKAGLDHLVKPSKPIVIKHTVSAEADNQRVAGVEHIFGVVGVPVFEVALAAQQAGIKFVGMHNEQAACYAAGAMGYLTRRPGVCLVVSGPGLVHALGGLANAQINAWPLLLVGGSCEQNFEGLGAFQEFPQVDACRLYTKYTCRPSSVQLIPMHIEKAVRMSLYGRPGATYVDLPGNMIMAEVELFQEELHSSIPAAVALAGDVGAVAEQLTAEHAKDPWRYPNDTAWWQALRGKVAANEKTVQELSSSKNIPMNFHTAYKQIADLIPKDAVIVNEGANTMDIGRTMLPNLLPRHRYKLPIITIIMNNSGIYSGFDGETWESFLQSGVHPCISLPANSLQPGVRYDKMADMVGVKGFNVTTPEELRAAFTEALATTDRPTIINVVIDGMAQRKPQDFEWLTKAKM</sequence>
<gene>
    <name evidence="1" type="ORF">HPB50_027588</name>
</gene>
<evidence type="ECO:0000313" key="1">
    <source>
        <dbReference type="EMBL" id="KAH6940438.1"/>
    </source>
</evidence>
<organism evidence="1 2">
    <name type="scientific">Hyalomma asiaticum</name>
    <name type="common">Tick</name>
    <dbReference type="NCBI Taxonomy" id="266040"/>
    <lineage>
        <taxon>Eukaryota</taxon>
        <taxon>Metazoa</taxon>
        <taxon>Ecdysozoa</taxon>
        <taxon>Arthropoda</taxon>
        <taxon>Chelicerata</taxon>
        <taxon>Arachnida</taxon>
        <taxon>Acari</taxon>
        <taxon>Parasitiformes</taxon>
        <taxon>Ixodida</taxon>
        <taxon>Ixodoidea</taxon>
        <taxon>Ixodidae</taxon>
        <taxon>Hyalomminae</taxon>
        <taxon>Hyalomma</taxon>
    </lineage>
</organism>
<reference evidence="1" key="1">
    <citation type="submission" date="2020-05" db="EMBL/GenBank/DDBJ databases">
        <title>Large-scale comparative analyses of tick genomes elucidate their genetic diversity and vector capacities.</title>
        <authorList>
            <person name="Jia N."/>
            <person name="Wang J."/>
            <person name="Shi W."/>
            <person name="Du L."/>
            <person name="Sun Y."/>
            <person name="Zhan W."/>
            <person name="Jiang J."/>
            <person name="Wang Q."/>
            <person name="Zhang B."/>
            <person name="Ji P."/>
            <person name="Sakyi L.B."/>
            <person name="Cui X."/>
            <person name="Yuan T."/>
            <person name="Jiang B."/>
            <person name="Yang W."/>
            <person name="Lam T.T.-Y."/>
            <person name="Chang Q."/>
            <person name="Ding S."/>
            <person name="Wang X."/>
            <person name="Zhu J."/>
            <person name="Ruan X."/>
            <person name="Zhao L."/>
            <person name="Wei J."/>
            <person name="Que T."/>
            <person name="Du C."/>
            <person name="Cheng J."/>
            <person name="Dai P."/>
            <person name="Han X."/>
            <person name="Huang E."/>
            <person name="Gao Y."/>
            <person name="Liu J."/>
            <person name="Shao H."/>
            <person name="Ye R."/>
            <person name="Li L."/>
            <person name="Wei W."/>
            <person name="Wang X."/>
            <person name="Wang C."/>
            <person name="Yang T."/>
            <person name="Huo Q."/>
            <person name="Li W."/>
            <person name="Guo W."/>
            <person name="Chen H."/>
            <person name="Zhou L."/>
            <person name="Ni X."/>
            <person name="Tian J."/>
            <person name="Zhou Y."/>
            <person name="Sheng Y."/>
            <person name="Liu T."/>
            <person name="Pan Y."/>
            <person name="Xia L."/>
            <person name="Li J."/>
            <person name="Zhao F."/>
            <person name="Cao W."/>
        </authorList>
    </citation>
    <scope>NUCLEOTIDE SEQUENCE</scope>
    <source>
        <strain evidence="1">Hyas-2018</strain>
    </source>
</reference>
<accession>A0ACB7SZY4</accession>
<protein>
    <submittedName>
        <fullName evidence="1">Uncharacterized protein</fullName>
    </submittedName>
</protein>
<keyword evidence="2" id="KW-1185">Reference proteome</keyword>